<dbReference type="EMBL" id="FSSB01000006">
    <property type="protein sequence ID" value="SIO92799.1"/>
    <property type="molecule type" value="Genomic_DNA"/>
</dbReference>
<name>A0A1N6M031_9VIBR</name>
<evidence type="ECO:0000313" key="1">
    <source>
        <dbReference type="EMBL" id="SIO92799.1"/>
    </source>
</evidence>
<accession>A0A1N6M031</accession>
<dbReference type="RefSeq" id="WP_074371423.1">
    <property type="nucleotide sequence ID" value="NZ_AP024907.1"/>
</dbReference>
<dbReference type="Proteomes" id="UP000184774">
    <property type="component" value="Unassembled WGS sequence"/>
</dbReference>
<protein>
    <submittedName>
        <fullName evidence="1">Uncharacterized protein</fullName>
    </submittedName>
</protein>
<dbReference type="OrthoDB" id="6465454at2"/>
<dbReference type="AlphaFoldDB" id="A0A1N6M031"/>
<evidence type="ECO:0000313" key="2">
    <source>
        <dbReference type="Proteomes" id="UP000184774"/>
    </source>
</evidence>
<proteinExistence type="predicted"/>
<gene>
    <name evidence="1" type="ORF">VSP9026_00420</name>
</gene>
<sequence>MIKVKVMWMNKSEGGRKSPPPIGRYFPIAKFSNNEDSANLWSIILDLEAPQSCDEYVFSYGTAEFLSEDAPKDKLEIFDSFYIYEGPHKVGKVFIEAKR</sequence>
<reference evidence="1 2" key="1">
    <citation type="submission" date="2016-12" db="EMBL/GenBank/DDBJ databases">
        <authorList>
            <person name="Song W.-J."/>
            <person name="Kurnit D.M."/>
        </authorList>
    </citation>
    <scope>NUCLEOTIDE SEQUENCE [LARGE SCALE GENOMIC DNA]</scope>
    <source>
        <strain evidence="1 2">CECT 9026</strain>
    </source>
</reference>
<organism evidence="1 2">
    <name type="scientific">Vibrio spartinae</name>
    <dbReference type="NCBI Taxonomy" id="1918945"/>
    <lineage>
        <taxon>Bacteria</taxon>
        <taxon>Pseudomonadati</taxon>
        <taxon>Pseudomonadota</taxon>
        <taxon>Gammaproteobacteria</taxon>
        <taxon>Vibrionales</taxon>
        <taxon>Vibrionaceae</taxon>
        <taxon>Vibrio</taxon>
    </lineage>
</organism>